<evidence type="ECO:0000256" key="6">
    <source>
        <dbReference type="ARBA" id="ARBA00022692"/>
    </source>
</evidence>
<keyword evidence="10" id="KW-0472">Membrane</keyword>
<keyword evidence="12 16" id="KW-0119">Carbohydrate metabolism</keyword>
<dbReference type="SUPFAM" id="SSF51445">
    <property type="entry name" value="(Trans)glycosidases"/>
    <property type="match status" value="1"/>
</dbReference>
<evidence type="ECO:0000256" key="14">
    <source>
        <dbReference type="ARBA" id="ARBA00023326"/>
    </source>
</evidence>
<dbReference type="SUPFAM" id="SSF52279">
    <property type="entry name" value="Beta-D-glucan exohydrolase, C-terminal domain"/>
    <property type="match status" value="1"/>
</dbReference>
<dbReference type="Gene3D" id="3.40.50.1700">
    <property type="entry name" value="Glycoside hydrolase family 3 C-terminal domain"/>
    <property type="match status" value="1"/>
</dbReference>
<dbReference type="Pfam" id="PF00933">
    <property type="entry name" value="Glyco_hydro_3"/>
    <property type="match status" value="1"/>
</dbReference>
<keyword evidence="6" id="KW-0812">Transmembrane</keyword>
<dbReference type="InterPro" id="IPR026891">
    <property type="entry name" value="Fn3-like"/>
</dbReference>
<keyword evidence="13 16" id="KW-0326">Glycosidase</keyword>
<comment type="subcellular location">
    <subcellularLocation>
        <location evidence="2">Cell membrane</location>
        <topology evidence="2">Single-pass type II membrane protein</topology>
    </subcellularLocation>
</comment>
<evidence type="ECO:0000259" key="17">
    <source>
        <dbReference type="SMART" id="SM01217"/>
    </source>
</evidence>
<evidence type="ECO:0000256" key="11">
    <source>
        <dbReference type="ARBA" id="ARBA00023180"/>
    </source>
</evidence>
<evidence type="ECO:0000256" key="12">
    <source>
        <dbReference type="ARBA" id="ARBA00023277"/>
    </source>
</evidence>
<sequence length="781" mass="84590">MSLLEKVNVTTGTGWQMGPCVGNTGTTSVGFPSLCLQDGPLGIRYAYPITAFPAGITTAATFNKDLMHSRGRAMGQEAQNLGINALLGPCIGPLGRSPLGGRNWEAFGADPYLQGVAGQLTVRGIQELRVMAVVKHWLGNEQERFRRKGELGSWPKVKEAISTNIGGRAAREVYAWPFQDAVREGATGVMCSYQQVNNSYACENSWLLNGLLKDELGFQGFVVSDWLAQRSGVNSVIAGMDMTMPGDGLSWADGLSLLGANLTSMVVNGTVPVSRLDDMALRIVASWYKLGQDDPNFLPKQKKPLFSSWLRDEIGPLYPRSSDQDQQMIVQNYFIDPRGQLGNLSQIQTGDVDHAKLARQVAAEGIVMLKNVNGTLPMSGGTIRKGPYKQIGIFGSDAAHSPIGPNGCIDRSCNVGTLGQGWGSGSVEYAYLISPLEAIQARAIQDQTTVDFVLQDGSNSVNSTAYQVNKHGKDAACLVFVTSDSGEGYISAEGNLGDRNDLKLWHDGDKAILSVADNCENTIVVIHSVGPVLMEAWADHPNVTAILMANLPGQESGSSLVDVLYGNVNPSGHLPYTIGKSLADYGADTEIMWDPNWEIPQQDFTEGIYIDYKWFDKHNITPRYEFGYGMSYTSFNFTQLEITTLWNGELAEEPPSATGLSGNPALWDPIFRVELLVTNTGKVAGKVAAQLYLSFPKAIEYDTPVRQLRGFEKVELAVGESKIVVFELTRRDISVWSEEKGAWVVPREKGGVGVGSYGVFVGPSSRGKGVSGETEKIPSVN</sequence>
<dbReference type="Pfam" id="PF14310">
    <property type="entry name" value="Fn3-like"/>
    <property type="match status" value="1"/>
</dbReference>
<evidence type="ECO:0000256" key="7">
    <source>
        <dbReference type="ARBA" id="ARBA00022801"/>
    </source>
</evidence>
<dbReference type="GO" id="GO:0030245">
    <property type="term" value="P:cellulose catabolic process"/>
    <property type="evidence" value="ECO:0007669"/>
    <property type="project" value="UniProtKB-UniPathway"/>
</dbReference>
<dbReference type="PROSITE" id="PS00775">
    <property type="entry name" value="GLYCOSYL_HYDROL_F3"/>
    <property type="match status" value="1"/>
</dbReference>
<keyword evidence="8" id="KW-0735">Signal-anchor</keyword>
<keyword evidence="11" id="KW-0325">Glycoprotein</keyword>
<keyword evidence="7 16" id="KW-0378">Hydrolase</keyword>
<comment type="function">
    <text evidence="15">Beta-glucosidases are one of a number of cellulolytic enzymes involved in the degradation of cellulosic biomass. Catalyzes the last step releasing glucose from the inhibitory cellobiose.</text>
</comment>
<dbReference type="PANTHER" id="PTHR42715">
    <property type="entry name" value="BETA-GLUCOSIDASE"/>
    <property type="match status" value="1"/>
</dbReference>
<keyword evidence="14 16" id="KW-0624">Polysaccharide degradation</keyword>
<dbReference type="GO" id="GO:0005886">
    <property type="term" value="C:plasma membrane"/>
    <property type="evidence" value="ECO:0007669"/>
    <property type="project" value="UniProtKB-SubCell"/>
</dbReference>
<dbReference type="InterPro" id="IPR017853">
    <property type="entry name" value="GH"/>
</dbReference>
<evidence type="ECO:0000256" key="2">
    <source>
        <dbReference type="ARBA" id="ARBA00004401"/>
    </source>
</evidence>
<reference evidence="18 19" key="1">
    <citation type="journal article" date="2018" name="Nat. Ecol. Evol.">
        <title>Pezizomycetes genomes reveal the molecular basis of ectomycorrhizal truffle lifestyle.</title>
        <authorList>
            <person name="Murat C."/>
            <person name="Payen T."/>
            <person name="Noel B."/>
            <person name="Kuo A."/>
            <person name="Morin E."/>
            <person name="Chen J."/>
            <person name="Kohler A."/>
            <person name="Krizsan K."/>
            <person name="Balestrini R."/>
            <person name="Da Silva C."/>
            <person name="Montanini B."/>
            <person name="Hainaut M."/>
            <person name="Levati E."/>
            <person name="Barry K.W."/>
            <person name="Belfiori B."/>
            <person name="Cichocki N."/>
            <person name="Clum A."/>
            <person name="Dockter R.B."/>
            <person name="Fauchery L."/>
            <person name="Guy J."/>
            <person name="Iotti M."/>
            <person name="Le Tacon F."/>
            <person name="Lindquist E.A."/>
            <person name="Lipzen A."/>
            <person name="Malagnac F."/>
            <person name="Mello A."/>
            <person name="Molinier V."/>
            <person name="Miyauchi S."/>
            <person name="Poulain J."/>
            <person name="Riccioni C."/>
            <person name="Rubini A."/>
            <person name="Sitrit Y."/>
            <person name="Splivallo R."/>
            <person name="Traeger S."/>
            <person name="Wang M."/>
            <person name="Zifcakova L."/>
            <person name="Wipf D."/>
            <person name="Zambonelli A."/>
            <person name="Paolocci F."/>
            <person name="Nowrousian M."/>
            <person name="Ottonello S."/>
            <person name="Baldrian P."/>
            <person name="Spatafora J.W."/>
            <person name="Henrissat B."/>
            <person name="Nagy L.G."/>
            <person name="Aury J.M."/>
            <person name="Wincker P."/>
            <person name="Grigoriev I.V."/>
            <person name="Bonfante P."/>
            <person name="Martin F.M."/>
        </authorList>
    </citation>
    <scope>NUCLEOTIDE SEQUENCE [LARGE SCALE GENOMIC DNA]</scope>
    <source>
        <strain evidence="18 19">ATCC MYA-4762</strain>
    </source>
</reference>
<evidence type="ECO:0000256" key="10">
    <source>
        <dbReference type="ARBA" id="ARBA00023136"/>
    </source>
</evidence>
<dbReference type="FunFam" id="3.20.20.300:FF:000002">
    <property type="entry name" value="Probable beta-glucosidase"/>
    <property type="match status" value="1"/>
</dbReference>
<dbReference type="SMART" id="SM01217">
    <property type="entry name" value="Fn3_like"/>
    <property type="match status" value="1"/>
</dbReference>
<dbReference type="GO" id="GO:0008422">
    <property type="term" value="F:beta-glucosidase activity"/>
    <property type="evidence" value="ECO:0007669"/>
    <property type="project" value="UniProtKB-EC"/>
</dbReference>
<evidence type="ECO:0000256" key="8">
    <source>
        <dbReference type="ARBA" id="ARBA00022968"/>
    </source>
</evidence>
<dbReference type="Gene3D" id="3.20.20.300">
    <property type="entry name" value="Glycoside hydrolase, family 3, N-terminal domain"/>
    <property type="match status" value="1"/>
</dbReference>
<dbReference type="InterPro" id="IPR036881">
    <property type="entry name" value="Glyco_hydro_3_C_sf"/>
</dbReference>
<evidence type="ECO:0000256" key="9">
    <source>
        <dbReference type="ARBA" id="ARBA00022989"/>
    </source>
</evidence>
<dbReference type="Pfam" id="PF01915">
    <property type="entry name" value="Glyco_hydro_3_C"/>
    <property type="match status" value="1"/>
</dbReference>
<evidence type="ECO:0000256" key="1">
    <source>
        <dbReference type="ARBA" id="ARBA00000448"/>
    </source>
</evidence>
<feature type="domain" description="Fibronectin type III-like" evidence="17">
    <location>
        <begin position="687"/>
        <end position="765"/>
    </location>
</feature>
<evidence type="ECO:0000256" key="3">
    <source>
        <dbReference type="ARBA" id="ARBA00004987"/>
    </source>
</evidence>
<dbReference type="UniPathway" id="UPA00696"/>
<comment type="similarity">
    <text evidence="4 16">Belongs to the glycosyl hydrolase 3 family.</text>
</comment>
<comment type="pathway">
    <text evidence="3 16">Glycan metabolism; cellulose degradation.</text>
</comment>
<dbReference type="PANTHER" id="PTHR42715:SF20">
    <property type="entry name" value="BETA-GLUCOSIDASE E-RELATED"/>
    <property type="match status" value="1"/>
</dbReference>
<dbReference type="EC" id="3.2.1.21" evidence="16"/>
<protein>
    <recommendedName>
        <fullName evidence="16">beta-glucosidase</fullName>
        <ecNumber evidence="16">3.2.1.21</ecNumber>
    </recommendedName>
</protein>
<dbReference type="PRINTS" id="PR00133">
    <property type="entry name" value="GLHYDRLASE3"/>
</dbReference>
<evidence type="ECO:0000256" key="5">
    <source>
        <dbReference type="ARBA" id="ARBA00022475"/>
    </source>
</evidence>
<dbReference type="FunFam" id="3.40.50.1700:FF:000003">
    <property type="entry name" value="Probable beta-glucosidase"/>
    <property type="match status" value="1"/>
</dbReference>
<dbReference type="STRING" id="1051890.A0A3N4LT28"/>
<dbReference type="InterPro" id="IPR013783">
    <property type="entry name" value="Ig-like_fold"/>
</dbReference>
<evidence type="ECO:0000256" key="16">
    <source>
        <dbReference type="RuleBase" id="RU361161"/>
    </source>
</evidence>
<evidence type="ECO:0000313" key="18">
    <source>
        <dbReference type="EMBL" id="RPB25960.1"/>
    </source>
</evidence>
<comment type="catalytic activity">
    <reaction evidence="1 16">
        <text>Hydrolysis of terminal, non-reducing beta-D-glucosyl residues with release of beta-D-glucose.</text>
        <dbReference type="EC" id="3.2.1.21"/>
    </reaction>
</comment>
<proteinExistence type="inferred from homology"/>
<keyword evidence="9" id="KW-1133">Transmembrane helix</keyword>
<evidence type="ECO:0000256" key="15">
    <source>
        <dbReference type="ARBA" id="ARBA00024983"/>
    </source>
</evidence>
<evidence type="ECO:0000313" key="19">
    <source>
        <dbReference type="Proteomes" id="UP000267821"/>
    </source>
</evidence>
<dbReference type="InParanoid" id="A0A3N4LT28"/>
<organism evidence="18 19">
    <name type="scientific">Terfezia boudieri ATCC MYA-4762</name>
    <dbReference type="NCBI Taxonomy" id="1051890"/>
    <lineage>
        <taxon>Eukaryota</taxon>
        <taxon>Fungi</taxon>
        <taxon>Dikarya</taxon>
        <taxon>Ascomycota</taxon>
        <taxon>Pezizomycotina</taxon>
        <taxon>Pezizomycetes</taxon>
        <taxon>Pezizales</taxon>
        <taxon>Pezizaceae</taxon>
        <taxon>Terfezia</taxon>
    </lineage>
</organism>
<dbReference type="OrthoDB" id="416222at2759"/>
<dbReference type="InterPro" id="IPR050288">
    <property type="entry name" value="Cellulose_deg_GH3"/>
</dbReference>
<dbReference type="InterPro" id="IPR036962">
    <property type="entry name" value="Glyco_hydro_3_N_sf"/>
</dbReference>
<dbReference type="Proteomes" id="UP000267821">
    <property type="component" value="Unassembled WGS sequence"/>
</dbReference>
<dbReference type="InterPro" id="IPR001764">
    <property type="entry name" value="Glyco_hydro_3_N"/>
</dbReference>
<gene>
    <name evidence="18" type="ORF">L211DRAFT_821909</name>
</gene>
<evidence type="ECO:0000256" key="4">
    <source>
        <dbReference type="ARBA" id="ARBA00005336"/>
    </source>
</evidence>
<dbReference type="AlphaFoldDB" id="A0A3N4LT28"/>
<dbReference type="InterPro" id="IPR002772">
    <property type="entry name" value="Glyco_hydro_3_C"/>
</dbReference>
<accession>A0A3N4LT28</accession>
<dbReference type="Gene3D" id="2.60.40.10">
    <property type="entry name" value="Immunoglobulins"/>
    <property type="match status" value="1"/>
</dbReference>
<evidence type="ECO:0000256" key="13">
    <source>
        <dbReference type="ARBA" id="ARBA00023295"/>
    </source>
</evidence>
<dbReference type="InterPro" id="IPR019800">
    <property type="entry name" value="Glyco_hydro_3_AS"/>
</dbReference>
<keyword evidence="19" id="KW-1185">Reference proteome</keyword>
<name>A0A3N4LT28_9PEZI</name>
<dbReference type="EMBL" id="ML121536">
    <property type="protein sequence ID" value="RPB25960.1"/>
    <property type="molecule type" value="Genomic_DNA"/>
</dbReference>
<keyword evidence="5" id="KW-1003">Cell membrane</keyword>